<feature type="region of interest" description="Disordered" evidence="1">
    <location>
        <begin position="1"/>
        <end position="26"/>
    </location>
</feature>
<dbReference type="EMBL" id="BAABDQ010000006">
    <property type="protein sequence ID" value="GAA3550906.1"/>
    <property type="molecule type" value="Genomic_DNA"/>
</dbReference>
<dbReference type="Proteomes" id="UP001500630">
    <property type="component" value="Unassembled WGS sequence"/>
</dbReference>
<name>A0ABP6WJ86_9ACTN</name>
<evidence type="ECO:0000256" key="1">
    <source>
        <dbReference type="SAM" id="MobiDB-lite"/>
    </source>
</evidence>
<evidence type="ECO:0000256" key="2">
    <source>
        <dbReference type="SAM" id="Phobius"/>
    </source>
</evidence>
<keyword evidence="2" id="KW-0812">Transmembrane</keyword>
<evidence type="ECO:0008006" key="5">
    <source>
        <dbReference type="Google" id="ProtNLM"/>
    </source>
</evidence>
<keyword evidence="2" id="KW-0472">Membrane</keyword>
<keyword evidence="2" id="KW-1133">Transmembrane helix</keyword>
<comment type="caution">
    <text evidence="3">The sequence shown here is derived from an EMBL/GenBank/DDBJ whole genome shotgun (WGS) entry which is preliminary data.</text>
</comment>
<sequence length="226" mass="22906">MGRHHDDGLDGPDQQDLDVAESPPRRPRVWPLPLVVAVAFAAVMAALMVQISTLGERVRQAESDRQVLSEQVERLGGVPLVSPSSGPPGERGDVGPQGDPGRPPTTAEIGAAVAAYLAEHPPAAGRAPSAAQIGAAVSAYLQQHPPARGPAGEKGDPGEPGETVTGSPGPRGEPGPESTVAGPQGESGPRGEPGPPPAGWTFVYGGVTYTCSPAEPGSTTYRCEGA</sequence>
<feature type="region of interest" description="Disordered" evidence="1">
    <location>
        <begin position="74"/>
        <end position="106"/>
    </location>
</feature>
<reference evidence="4" key="1">
    <citation type="journal article" date="2019" name="Int. J. Syst. Evol. Microbiol.">
        <title>The Global Catalogue of Microorganisms (GCM) 10K type strain sequencing project: providing services to taxonomists for standard genome sequencing and annotation.</title>
        <authorList>
            <consortium name="The Broad Institute Genomics Platform"/>
            <consortium name="The Broad Institute Genome Sequencing Center for Infectious Disease"/>
            <person name="Wu L."/>
            <person name="Ma J."/>
        </authorList>
    </citation>
    <scope>NUCLEOTIDE SEQUENCE [LARGE SCALE GENOMIC DNA]</scope>
    <source>
        <strain evidence="4">JCM 17326</strain>
    </source>
</reference>
<organism evidence="3 4">
    <name type="scientific">Nonomuraea rosea</name>
    <dbReference type="NCBI Taxonomy" id="638574"/>
    <lineage>
        <taxon>Bacteria</taxon>
        <taxon>Bacillati</taxon>
        <taxon>Actinomycetota</taxon>
        <taxon>Actinomycetes</taxon>
        <taxon>Streptosporangiales</taxon>
        <taxon>Streptosporangiaceae</taxon>
        <taxon>Nonomuraea</taxon>
    </lineage>
</organism>
<gene>
    <name evidence="3" type="ORF">GCM10022419_034000</name>
</gene>
<feature type="transmembrane region" description="Helical" evidence="2">
    <location>
        <begin position="30"/>
        <end position="49"/>
    </location>
</feature>
<evidence type="ECO:0000313" key="3">
    <source>
        <dbReference type="EMBL" id="GAA3550906.1"/>
    </source>
</evidence>
<accession>A0ABP6WJ86</accession>
<dbReference type="PANTHER" id="PTHR24023">
    <property type="entry name" value="COLLAGEN ALPHA"/>
    <property type="match status" value="1"/>
</dbReference>
<feature type="compositionally biased region" description="Acidic residues" evidence="1">
    <location>
        <begin position="9"/>
        <end position="19"/>
    </location>
</feature>
<dbReference type="InterPro" id="IPR050149">
    <property type="entry name" value="Collagen_superfamily"/>
</dbReference>
<protein>
    <recommendedName>
        <fullName evidence="5">Collagen-like protein</fullName>
    </recommendedName>
</protein>
<keyword evidence="4" id="KW-1185">Reference proteome</keyword>
<dbReference type="PANTHER" id="PTHR24023:SF1117">
    <property type="entry name" value="FIBRILLAR COLLAGEN NC1 DOMAIN-CONTAINING PROTEIN"/>
    <property type="match status" value="1"/>
</dbReference>
<evidence type="ECO:0000313" key="4">
    <source>
        <dbReference type="Proteomes" id="UP001500630"/>
    </source>
</evidence>
<feature type="compositionally biased region" description="Low complexity" evidence="1">
    <location>
        <begin position="166"/>
        <end position="187"/>
    </location>
</feature>
<feature type="region of interest" description="Disordered" evidence="1">
    <location>
        <begin position="144"/>
        <end position="203"/>
    </location>
</feature>
<feature type="compositionally biased region" description="Low complexity" evidence="1">
    <location>
        <begin position="75"/>
        <end position="88"/>
    </location>
</feature>
<proteinExistence type="predicted"/>